<comment type="subunit">
    <text evidence="7">Monomer.</text>
</comment>
<feature type="binding site" evidence="7">
    <location>
        <position position="36"/>
    </location>
    <ligand>
        <name>substrate</name>
    </ligand>
</feature>
<keyword evidence="1 7" id="KW-0028">Amino-acid biosynthesis</keyword>
<comment type="catalytic activity">
    <reaction evidence="7">
        <text>shikimate + ATP = 3-phosphoshikimate + ADP + H(+)</text>
        <dbReference type="Rhea" id="RHEA:13121"/>
        <dbReference type="ChEBI" id="CHEBI:15378"/>
        <dbReference type="ChEBI" id="CHEBI:30616"/>
        <dbReference type="ChEBI" id="CHEBI:36208"/>
        <dbReference type="ChEBI" id="CHEBI:145989"/>
        <dbReference type="ChEBI" id="CHEBI:456216"/>
        <dbReference type="EC" id="2.7.1.71"/>
    </reaction>
</comment>
<keyword evidence="9" id="KW-1185">Reference proteome</keyword>
<evidence type="ECO:0000256" key="5">
    <source>
        <dbReference type="ARBA" id="ARBA00022840"/>
    </source>
</evidence>
<dbReference type="AlphaFoldDB" id="A0A497YHJ3"/>
<feature type="binding site" evidence="7">
    <location>
        <position position="60"/>
    </location>
    <ligand>
        <name>substrate</name>
    </ligand>
</feature>
<dbReference type="Proteomes" id="UP000280791">
    <property type="component" value="Unassembled WGS sequence"/>
</dbReference>
<dbReference type="PANTHER" id="PTHR21087">
    <property type="entry name" value="SHIKIMATE KINASE"/>
    <property type="match status" value="1"/>
</dbReference>
<evidence type="ECO:0000256" key="6">
    <source>
        <dbReference type="ARBA" id="ARBA00023141"/>
    </source>
</evidence>
<feature type="binding site" evidence="7">
    <location>
        <begin position="14"/>
        <end position="19"/>
    </location>
    <ligand>
        <name>ATP</name>
        <dbReference type="ChEBI" id="CHEBI:30616"/>
    </ligand>
</feature>
<reference evidence="8 9" key="1">
    <citation type="submission" date="2018-10" db="EMBL/GenBank/DDBJ databases">
        <title>Genomic Encyclopedia of Type Strains, Phase IV (KMG-IV): sequencing the most valuable type-strain genomes for metagenomic binning, comparative biology and taxonomic classification.</title>
        <authorList>
            <person name="Goeker M."/>
        </authorList>
    </citation>
    <scope>NUCLEOTIDE SEQUENCE [LARGE SCALE GENOMIC DNA]</scope>
    <source>
        <strain evidence="8 9">DSM 20549</strain>
    </source>
</reference>
<accession>A0A497YHJ3</accession>
<keyword evidence="7" id="KW-0460">Magnesium</keyword>
<dbReference type="GO" id="GO:0000287">
    <property type="term" value="F:magnesium ion binding"/>
    <property type="evidence" value="ECO:0007669"/>
    <property type="project" value="UniProtKB-UniRule"/>
</dbReference>
<feature type="binding site" evidence="7">
    <location>
        <position position="137"/>
    </location>
    <ligand>
        <name>substrate</name>
    </ligand>
</feature>
<dbReference type="UniPathway" id="UPA00053">
    <property type="reaction ID" value="UER00088"/>
</dbReference>
<protein>
    <recommendedName>
        <fullName evidence="7">Shikimate kinase</fullName>
        <shortName evidence="7">SK</shortName>
        <ecNumber evidence="7">2.7.1.71</ecNumber>
    </recommendedName>
</protein>
<comment type="similarity">
    <text evidence="7">Belongs to the shikimate kinase family.</text>
</comment>
<keyword evidence="2 7" id="KW-0808">Transferase</keyword>
<dbReference type="GO" id="GO:0009423">
    <property type="term" value="P:chorismate biosynthetic process"/>
    <property type="evidence" value="ECO:0007669"/>
    <property type="project" value="UniProtKB-UniRule"/>
</dbReference>
<evidence type="ECO:0000256" key="1">
    <source>
        <dbReference type="ARBA" id="ARBA00022605"/>
    </source>
</evidence>
<dbReference type="EC" id="2.7.1.71" evidence="7"/>
<organism evidence="8 9">
    <name type="scientific">Planococcus citreus</name>
    <dbReference type="NCBI Taxonomy" id="1373"/>
    <lineage>
        <taxon>Bacteria</taxon>
        <taxon>Bacillati</taxon>
        <taxon>Bacillota</taxon>
        <taxon>Bacilli</taxon>
        <taxon>Bacillales</taxon>
        <taxon>Caryophanaceae</taxon>
        <taxon>Planococcus</taxon>
    </lineage>
</organism>
<proteinExistence type="inferred from homology"/>
<evidence type="ECO:0000313" key="8">
    <source>
        <dbReference type="EMBL" id="RLJ87092.1"/>
    </source>
</evidence>
<feature type="binding site" evidence="7">
    <location>
        <position position="119"/>
    </location>
    <ligand>
        <name>ATP</name>
        <dbReference type="ChEBI" id="CHEBI:30616"/>
    </ligand>
</feature>
<dbReference type="PRINTS" id="PR01100">
    <property type="entry name" value="SHIKIMTKNASE"/>
</dbReference>
<dbReference type="GO" id="GO:0008652">
    <property type="term" value="P:amino acid biosynthetic process"/>
    <property type="evidence" value="ECO:0007669"/>
    <property type="project" value="UniProtKB-KW"/>
</dbReference>
<evidence type="ECO:0000256" key="4">
    <source>
        <dbReference type="ARBA" id="ARBA00022777"/>
    </source>
</evidence>
<evidence type="ECO:0000256" key="2">
    <source>
        <dbReference type="ARBA" id="ARBA00022679"/>
    </source>
</evidence>
<dbReference type="HAMAP" id="MF_00109">
    <property type="entry name" value="Shikimate_kinase"/>
    <property type="match status" value="1"/>
</dbReference>
<comment type="function">
    <text evidence="7">Catalyzes the specific phosphorylation of the 3-hydroxyl group of shikimic acid using ATP as a cosubstrate.</text>
</comment>
<comment type="pathway">
    <text evidence="7">Metabolic intermediate biosynthesis; chorismate biosynthesis; chorismate from D-erythrose 4-phosphate and phosphoenolpyruvate: step 5/7.</text>
</comment>
<dbReference type="Pfam" id="PF01202">
    <property type="entry name" value="SKI"/>
    <property type="match status" value="1"/>
</dbReference>
<dbReference type="GO" id="GO:0005829">
    <property type="term" value="C:cytosol"/>
    <property type="evidence" value="ECO:0007669"/>
    <property type="project" value="TreeGrafter"/>
</dbReference>
<feature type="binding site" evidence="7">
    <location>
        <position position="154"/>
    </location>
    <ligand>
        <name>ATP</name>
        <dbReference type="ChEBI" id="CHEBI:30616"/>
    </ligand>
</feature>
<evidence type="ECO:0000256" key="7">
    <source>
        <dbReference type="HAMAP-Rule" id="MF_00109"/>
    </source>
</evidence>
<comment type="caution">
    <text evidence="8">The sequence shown here is derived from an EMBL/GenBank/DDBJ whole genome shotgun (WGS) entry which is preliminary data.</text>
</comment>
<evidence type="ECO:0000313" key="9">
    <source>
        <dbReference type="Proteomes" id="UP000280791"/>
    </source>
</evidence>
<comment type="cofactor">
    <cofactor evidence="7">
        <name>Mg(2+)</name>
        <dbReference type="ChEBI" id="CHEBI:18420"/>
    </cofactor>
    <text evidence="7">Binds 1 Mg(2+) ion per subunit.</text>
</comment>
<dbReference type="GO" id="GO:0005524">
    <property type="term" value="F:ATP binding"/>
    <property type="evidence" value="ECO:0007669"/>
    <property type="project" value="UniProtKB-UniRule"/>
</dbReference>
<comment type="subcellular location">
    <subcellularLocation>
        <location evidence="7">Cytoplasm</location>
    </subcellularLocation>
</comment>
<gene>
    <name evidence="7" type="primary">aroK</name>
    <name evidence="8" type="ORF">DFR62_1890</name>
</gene>
<dbReference type="InterPro" id="IPR000623">
    <property type="entry name" value="Shikimate_kinase/TSH1"/>
</dbReference>
<dbReference type="SUPFAM" id="SSF52540">
    <property type="entry name" value="P-loop containing nucleoside triphosphate hydrolases"/>
    <property type="match status" value="1"/>
</dbReference>
<dbReference type="GO" id="GO:0009073">
    <property type="term" value="P:aromatic amino acid family biosynthetic process"/>
    <property type="evidence" value="ECO:0007669"/>
    <property type="project" value="UniProtKB-KW"/>
</dbReference>
<sequence length="177" mass="21178">MGTMNRIYLIGFMGCGKSAVGRRLSFLLKMPYYDMDKEIVRQMGMTIPEIFERFGEEYFRNLETEFLQNLQQDHCIISTGGGVTMRKVNQRLMRQTGLVLFLDAPFKEIWRRIHKDPNRPIVRRSTREEIEALHKSRYRDYKRTAHITIRTEHRTLRQITQYAAFQVKRLKTNDWNA</sequence>
<dbReference type="InterPro" id="IPR031322">
    <property type="entry name" value="Shikimate/glucono_kinase"/>
</dbReference>
<feature type="binding site" evidence="7">
    <location>
        <position position="18"/>
    </location>
    <ligand>
        <name>Mg(2+)</name>
        <dbReference type="ChEBI" id="CHEBI:18420"/>
    </ligand>
</feature>
<name>A0A497YHJ3_9BACL</name>
<dbReference type="PANTHER" id="PTHR21087:SF16">
    <property type="entry name" value="SHIKIMATE KINASE 1, CHLOROPLASTIC"/>
    <property type="match status" value="1"/>
</dbReference>
<keyword evidence="3 7" id="KW-0547">Nucleotide-binding</keyword>
<keyword evidence="5 7" id="KW-0067">ATP-binding</keyword>
<dbReference type="CDD" id="cd00464">
    <property type="entry name" value="SK"/>
    <property type="match status" value="1"/>
</dbReference>
<dbReference type="InterPro" id="IPR027417">
    <property type="entry name" value="P-loop_NTPase"/>
</dbReference>
<keyword evidence="6 7" id="KW-0057">Aromatic amino acid biosynthesis</keyword>
<keyword evidence="7" id="KW-0479">Metal-binding</keyword>
<keyword evidence="4 7" id="KW-0418">Kinase</keyword>
<dbReference type="GO" id="GO:0004765">
    <property type="term" value="F:shikimate kinase activity"/>
    <property type="evidence" value="ECO:0007669"/>
    <property type="project" value="UniProtKB-UniRule"/>
</dbReference>
<dbReference type="EMBL" id="RCCP01000002">
    <property type="protein sequence ID" value="RLJ87092.1"/>
    <property type="molecule type" value="Genomic_DNA"/>
</dbReference>
<evidence type="ECO:0000256" key="3">
    <source>
        <dbReference type="ARBA" id="ARBA00022741"/>
    </source>
</evidence>
<dbReference type="Gene3D" id="3.40.50.300">
    <property type="entry name" value="P-loop containing nucleotide triphosphate hydrolases"/>
    <property type="match status" value="1"/>
</dbReference>
<feature type="binding site" evidence="7">
    <location>
        <position position="81"/>
    </location>
    <ligand>
        <name>substrate</name>
    </ligand>
</feature>
<keyword evidence="7" id="KW-0963">Cytoplasm</keyword>